<gene>
    <name evidence="1" type="ORF">S2091_0745</name>
</gene>
<protein>
    <submittedName>
        <fullName evidence="1">Uncharacterized protein</fullName>
    </submittedName>
</protein>
<evidence type="ECO:0000313" key="1">
    <source>
        <dbReference type="EMBL" id="PRC94742.1"/>
    </source>
</evidence>
<proteinExistence type="predicted"/>
<organism evidence="1 2">
    <name type="scientific">Solimicrobium silvestre</name>
    <dbReference type="NCBI Taxonomy" id="2099400"/>
    <lineage>
        <taxon>Bacteria</taxon>
        <taxon>Pseudomonadati</taxon>
        <taxon>Pseudomonadota</taxon>
        <taxon>Betaproteobacteria</taxon>
        <taxon>Burkholderiales</taxon>
        <taxon>Oxalobacteraceae</taxon>
        <taxon>Solimicrobium</taxon>
    </lineage>
</organism>
<dbReference type="AlphaFoldDB" id="A0A2S9H437"/>
<dbReference type="Proteomes" id="UP000237839">
    <property type="component" value="Unassembled WGS sequence"/>
</dbReference>
<reference evidence="1 2" key="1">
    <citation type="submission" date="2018-02" db="EMBL/GenBank/DDBJ databases">
        <title>Solimicrobium silvestre gen. nov., sp. nov., isolated from alpine forest soil.</title>
        <authorList>
            <person name="Margesin R."/>
            <person name="Albuquerque L."/>
            <person name="Zhang D.-C."/>
            <person name="Froufe H.J.C."/>
            <person name="Severino R."/>
            <person name="Roxo I."/>
            <person name="Egas C."/>
            <person name="Da Costa M.S."/>
        </authorList>
    </citation>
    <scope>NUCLEOTIDE SEQUENCE [LARGE SCALE GENOMIC DNA]</scope>
    <source>
        <strain evidence="1 2">S20-91</strain>
    </source>
</reference>
<sequence>MTARAATQEPVASESRDAAIGFTLTQNYMIGRTASYCFEDLGRPDTPKEFVAGWQKQNSKHYSAAITYMNRRLAEAESLTGVEGKNNIANALLAAVRKNGDKAVNGFFENKDKHDECKKVIGLMESGAFNIDSRIPMYGELEALVNYIDGH</sequence>
<evidence type="ECO:0000313" key="2">
    <source>
        <dbReference type="Proteomes" id="UP000237839"/>
    </source>
</evidence>
<keyword evidence="2" id="KW-1185">Reference proteome</keyword>
<accession>A0A2S9H437</accession>
<comment type="caution">
    <text evidence="1">The sequence shown here is derived from an EMBL/GenBank/DDBJ whole genome shotgun (WGS) entry which is preliminary data.</text>
</comment>
<dbReference type="EMBL" id="PUGF01000002">
    <property type="protein sequence ID" value="PRC94742.1"/>
    <property type="molecule type" value="Genomic_DNA"/>
</dbReference>
<name>A0A2S9H437_9BURK</name>